<proteinExistence type="predicted"/>
<gene>
    <name evidence="1" type="ORF">MNBD_BACTEROID03-1212</name>
</gene>
<dbReference type="Pfam" id="PF13715">
    <property type="entry name" value="CarbopepD_reg_2"/>
    <property type="match status" value="1"/>
</dbReference>
<dbReference type="EMBL" id="UOEL01000048">
    <property type="protein sequence ID" value="VAW11086.1"/>
    <property type="molecule type" value="Genomic_DNA"/>
</dbReference>
<evidence type="ECO:0000313" key="1">
    <source>
        <dbReference type="EMBL" id="VAW11086.1"/>
    </source>
</evidence>
<protein>
    <submittedName>
        <fullName evidence="1">Uncharacterized protein</fullName>
    </submittedName>
</protein>
<name>A0A3B0TVH9_9ZZZZ</name>
<accession>A0A3B0TVH9</accession>
<reference evidence="1" key="1">
    <citation type="submission" date="2018-06" db="EMBL/GenBank/DDBJ databases">
        <authorList>
            <person name="Zhirakovskaya E."/>
        </authorList>
    </citation>
    <scope>NUCLEOTIDE SEQUENCE</scope>
</reference>
<organism evidence="1">
    <name type="scientific">hydrothermal vent metagenome</name>
    <dbReference type="NCBI Taxonomy" id="652676"/>
    <lineage>
        <taxon>unclassified sequences</taxon>
        <taxon>metagenomes</taxon>
        <taxon>ecological metagenomes</taxon>
    </lineage>
</organism>
<dbReference type="InterPro" id="IPR008969">
    <property type="entry name" value="CarboxyPept-like_regulatory"/>
</dbReference>
<sequence length="252" mass="29015">MCFVFVTANAQYFSTKIEGHVYNKDGDVAAIHVSNISVQRGTITNAKGFFTISAKLNDTLVFTAVQFKKKLIVVNNEILKSKILNVWLETALTQLDEVVVRPYNLSGELDRDMKNLKIGPVVTASTLDLPNAYVKPPTKSQRKLYAARTWDYSIVAIRLDPLINYFSGRTKMLNERVAREAKYKKIEKIRKFFADSLYTLDLKIPQTRIDDFVFFCEIDSSFNDTVAIEDKLRLWQFMKKKSLIYRKNNSLD</sequence>
<dbReference type="SUPFAM" id="SSF49464">
    <property type="entry name" value="Carboxypeptidase regulatory domain-like"/>
    <property type="match status" value="1"/>
</dbReference>
<dbReference type="AlphaFoldDB" id="A0A3B0TVH9"/>